<dbReference type="RefSeq" id="XP_029220459.1">
    <property type="nucleotide sequence ID" value="XM_029363093.1"/>
</dbReference>
<dbReference type="InterPro" id="IPR003382">
    <property type="entry name" value="Flavoprotein"/>
</dbReference>
<dbReference type="SUPFAM" id="SSF52507">
    <property type="entry name" value="Homo-oligomeric flavin-containing Cys decarboxylases, HFCD"/>
    <property type="match status" value="1"/>
</dbReference>
<dbReference type="KEGG" id="bbes:BESB_046420"/>
<evidence type="ECO:0000259" key="4">
    <source>
        <dbReference type="Pfam" id="PF02441"/>
    </source>
</evidence>
<dbReference type="PANTHER" id="PTHR14359">
    <property type="entry name" value="HOMO-OLIGOMERIC FLAVIN CONTAINING CYS DECARBOXYLASE FAMILY"/>
    <property type="match status" value="1"/>
</dbReference>
<dbReference type="GO" id="GO:0004633">
    <property type="term" value="F:phosphopantothenoylcysteine decarboxylase activity"/>
    <property type="evidence" value="ECO:0007669"/>
    <property type="project" value="TreeGrafter"/>
</dbReference>
<organism evidence="5 6">
    <name type="scientific">Besnoitia besnoiti</name>
    <name type="common">Apicomplexan protozoan</name>
    <dbReference type="NCBI Taxonomy" id="94643"/>
    <lineage>
        <taxon>Eukaryota</taxon>
        <taxon>Sar</taxon>
        <taxon>Alveolata</taxon>
        <taxon>Apicomplexa</taxon>
        <taxon>Conoidasida</taxon>
        <taxon>Coccidia</taxon>
        <taxon>Eucoccidiorida</taxon>
        <taxon>Eimeriorina</taxon>
        <taxon>Sarcocystidae</taxon>
        <taxon>Besnoitia</taxon>
    </lineage>
</organism>
<dbReference type="VEuPathDB" id="ToxoDB:BESB_046420"/>
<gene>
    <name evidence="5" type="ORF">BESB_046420</name>
</gene>
<evidence type="ECO:0000256" key="1">
    <source>
        <dbReference type="ARBA" id="ARBA00022993"/>
    </source>
</evidence>
<dbReference type="GO" id="GO:0015937">
    <property type="term" value="P:coenzyme A biosynthetic process"/>
    <property type="evidence" value="ECO:0007669"/>
    <property type="project" value="UniProtKB-KW"/>
</dbReference>
<comment type="similarity">
    <text evidence="2">Belongs to the HFCD (homooligomeric flavin containing Cys decarboxylase) superfamily.</text>
</comment>
<name>A0A2A9MLT5_BESBE</name>
<dbReference type="Pfam" id="PF02441">
    <property type="entry name" value="Flavoprotein"/>
    <property type="match status" value="1"/>
</dbReference>
<dbReference type="Gene3D" id="3.40.50.1950">
    <property type="entry name" value="Flavin prenyltransferase-like"/>
    <property type="match status" value="1"/>
</dbReference>
<proteinExistence type="inferred from homology"/>
<keyword evidence="1" id="KW-0173">Coenzyme A biosynthesis</keyword>
<dbReference type="GeneID" id="40309572"/>
<dbReference type="PANTHER" id="PTHR14359:SF6">
    <property type="entry name" value="PHOSPHOPANTOTHENOYLCYSTEINE DECARBOXYLASE"/>
    <property type="match status" value="1"/>
</dbReference>
<sequence>METFPESPSHFFAVPSPSSPPPASPLRPFASPGTSDSSSPASPSSRISSAPAAEAEVAPVHGEGASAAAQTHGAARGRLHVLLAVTGSVAAIKTREVVEELHAEGRRRQVEVELKLIATKSAAHFLEGDVRPSDLILTDEDDWKSWRKKGDPVLHIELRRWADVLVIAPLSANSLAKLAHGLCDNLVTCVARAWSFAKPCVVFPAMNTLMWEHPLTTQQLDTLRGFGVKVVDPVSKTLACGDTGTGALPPPKEVAQAVFQAARGTLSPP</sequence>
<dbReference type="GO" id="GO:0071513">
    <property type="term" value="C:phosphopantothenoylcysteine decarboxylase complex"/>
    <property type="evidence" value="ECO:0007669"/>
    <property type="project" value="TreeGrafter"/>
</dbReference>
<comment type="caution">
    <text evidence="5">The sequence shown here is derived from an EMBL/GenBank/DDBJ whole genome shotgun (WGS) entry which is preliminary data.</text>
</comment>
<feature type="compositionally biased region" description="Low complexity" evidence="3">
    <location>
        <begin position="26"/>
        <end position="53"/>
    </location>
</feature>
<reference evidence="5 6" key="1">
    <citation type="submission" date="2017-09" db="EMBL/GenBank/DDBJ databases">
        <title>Genome sequencing of Besnoitia besnoiti strain Bb-Ger1.</title>
        <authorList>
            <person name="Schares G."/>
            <person name="Venepally P."/>
            <person name="Lorenzi H.A."/>
        </authorList>
    </citation>
    <scope>NUCLEOTIDE SEQUENCE [LARGE SCALE GENOMIC DNA]</scope>
    <source>
        <strain evidence="5 6">Bb-Ger1</strain>
    </source>
</reference>
<dbReference type="EMBL" id="NWUJ01000003">
    <property type="protein sequence ID" value="PFH36450.1"/>
    <property type="molecule type" value="Genomic_DNA"/>
</dbReference>
<dbReference type="OrthoDB" id="1532798at2759"/>
<evidence type="ECO:0000256" key="2">
    <source>
        <dbReference type="ARBA" id="ARBA00038350"/>
    </source>
</evidence>
<dbReference type="GO" id="GO:0010181">
    <property type="term" value="F:FMN binding"/>
    <property type="evidence" value="ECO:0007669"/>
    <property type="project" value="TreeGrafter"/>
</dbReference>
<protein>
    <submittedName>
        <fullName evidence="5">Flavoprotein</fullName>
    </submittedName>
</protein>
<dbReference type="InterPro" id="IPR036551">
    <property type="entry name" value="Flavin_trans-like"/>
</dbReference>
<keyword evidence="6" id="KW-1185">Reference proteome</keyword>
<dbReference type="AlphaFoldDB" id="A0A2A9MLT5"/>
<evidence type="ECO:0000313" key="5">
    <source>
        <dbReference type="EMBL" id="PFH36450.1"/>
    </source>
</evidence>
<dbReference type="Proteomes" id="UP000224006">
    <property type="component" value="Chromosome III"/>
</dbReference>
<accession>A0A2A9MLT5</accession>
<evidence type="ECO:0000313" key="6">
    <source>
        <dbReference type="Proteomes" id="UP000224006"/>
    </source>
</evidence>
<feature type="compositionally biased region" description="Low complexity" evidence="3">
    <location>
        <begin position="7"/>
        <end position="16"/>
    </location>
</feature>
<evidence type="ECO:0000256" key="3">
    <source>
        <dbReference type="SAM" id="MobiDB-lite"/>
    </source>
</evidence>
<feature type="domain" description="Flavoprotein" evidence="4">
    <location>
        <begin position="80"/>
        <end position="261"/>
    </location>
</feature>
<dbReference type="STRING" id="94643.A0A2A9MLT5"/>
<feature type="region of interest" description="Disordered" evidence="3">
    <location>
        <begin position="1"/>
        <end position="53"/>
    </location>
</feature>